<reference evidence="1" key="1">
    <citation type="submission" date="2021-06" db="EMBL/GenBank/DDBJ databases">
        <authorList>
            <person name="Kallberg Y."/>
            <person name="Tangrot J."/>
            <person name="Rosling A."/>
        </authorList>
    </citation>
    <scope>NUCLEOTIDE SEQUENCE</scope>
    <source>
        <strain evidence="1">MA461A</strain>
    </source>
</reference>
<keyword evidence="2" id="KW-1185">Reference proteome</keyword>
<evidence type="ECO:0000313" key="2">
    <source>
        <dbReference type="Proteomes" id="UP000789920"/>
    </source>
</evidence>
<gene>
    <name evidence="1" type="ORF">RPERSI_LOCUS6329</name>
</gene>
<dbReference type="EMBL" id="CAJVQC010009994">
    <property type="protein sequence ID" value="CAG8611544.1"/>
    <property type="molecule type" value="Genomic_DNA"/>
</dbReference>
<proteinExistence type="predicted"/>
<sequence length="456" mass="52850">MSSKQKTTLTDIQKHEFCIYAQSNNMTHAKYVDWIEEKWGVRVHESTITRILQTKDKWLTTEIVNPEKKRNRAITIPALELALHEFVLTYQHRTILSDAILTEKARLLADGLGVSEGTLQFSSGWLHKFKERNGIRKEKLHGEAESANNIAIMQSHPLLKNKCANYSLELIYNMDETALFYRLEPDYSLATQRLSGKSVLLLLDNCSSHKTDGLVLQNVKICFLPKNTTSKIQPMDAGIIISFKKNYHHHHIRWMLDQIESGENAQDLKIDILQERTIQNCWRHTNILSIWDNIGEDEILHDEPSLDELLLEELSKNIEDLNFSDPMRVEEYLNIPDKDIVYKVPDEDQIILDLVETFRERPDEMKHEDSEEADDSIENKIINPNKALKSLENVCTFLLQQEDASECIKLVSMIEKFIIAKKKDLMKQSTIDQYFNINVDKTEVTEISTDNLIILD</sequence>
<dbReference type="Proteomes" id="UP000789920">
    <property type="component" value="Unassembled WGS sequence"/>
</dbReference>
<accession>A0ACA9MTY8</accession>
<protein>
    <submittedName>
        <fullName evidence="1">24008_t:CDS:1</fullName>
    </submittedName>
</protein>
<organism evidence="1 2">
    <name type="scientific">Racocetra persica</name>
    <dbReference type="NCBI Taxonomy" id="160502"/>
    <lineage>
        <taxon>Eukaryota</taxon>
        <taxon>Fungi</taxon>
        <taxon>Fungi incertae sedis</taxon>
        <taxon>Mucoromycota</taxon>
        <taxon>Glomeromycotina</taxon>
        <taxon>Glomeromycetes</taxon>
        <taxon>Diversisporales</taxon>
        <taxon>Gigasporaceae</taxon>
        <taxon>Racocetra</taxon>
    </lineage>
</organism>
<evidence type="ECO:0000313" key="1">
    <source>
        <dbReference type="EMBL" id="CAG8611544.1"/>
    </source>
</evidence>
<name>A0ACA9MTY8_9GLOM</name>
<comment type="caution">
    <text evidence="1">The sequence shown here is derived from an EMBL/GenBank/DDBJ whole genome shotgun (WGS) entry which is preliminary data.</text>
</comment>